<evidence type="ECO:0000256" key="4">
    <source>
        <dbReference type="ARBA" id="ARBA00022475"/>
    </source>
</evidence>
<evidence type="ECO:0000256" key="13">
    <source>
        <dbReference type="SAM" id="Phobius"/>
    </source>
</evidence>
<evidence type="ECO:0000259" key="14">
    <source>
        <dbReference type="SMART" id="SM00918"/>
    </source>
</evidence>
<dbReference type="PANTHER" id="PTHR42643:SF35">
    <property type="entry name" value="IONOTROPIC RECEPTOR 68A, ISOFORM A"/>
    <property type="match status" value="1"/>
</dbReference>
<dbReference type="eggNOG" id="KOG1052">
    <property type="taxonomic scope" value="Eukaryota"/>
</dbReference>
<evidence type="ECO:0000256" key="3">
    <source>
        <dbReference type="ARBA" id="ARBA00022448"/>
    </source>
</evidence>
<keyword evidence="4" id="KW-1003">Cell membrane</keyword>
<dbReference type="CTD" id="8236091"/>
<feature type="transmembrane region" description="Helical" evidence="13">
    <location>
        <begin position="393"/>
        <end position="413"/>
    </location>
</feature>
<dbReference type="GO" id="GO:0050906">
    <property type="term" value="P:detection of stimulus involved in sensory perception"/>
    <property type="evidence" value="ECO:0007669"/>
    <property type="project" value="UniProtKB-ARBA"/>
</dbReference>
<dbReference type="InterPro" id="IPR001320">
    <property type="entry name" value="Iontro_rcpt_C"/>
</dbReference>
<dbReference type="InterPro" id="IPR019594">
    <property type="entry name" value="Glu/Gly-bd"/>
</dbReference>
<dbReference type="PANTHER" id="PTHR42643">
    <property type="entry name" value="IONOTROPIC RECEPTOR 20A-RELATED"/>
    <property type="match status" value="1"/>
</dbReference>
<dbReference type="Proteomes" id="UP000009046">
    <property type="component" value="Unassembled WGS sequence"/>
</dbReference>
<evidence type="ECO:0000313" key="16">
    <source>
        <dbReference type="EnsemblMetazoa" id="PHUM320070-PA"/>
    </source>
</evidence>
<evidence type="ECO:0000256" key="6">
    <source>
        <dbReference type="ARBA" id="ARBA00022989"/>
    </source>
</evidence>
<comment type="subcellular location">
    <subcellularLocation>
        <location evidence="1">Cell membrane</location>
        <topology evidence="1">Multi-pass membrane protein</topology>
    </subcellularLocation>
</comment>
<evidence type="ECO:0000313" key="15">
    <source>
        <dbReference type="EMBL" id="EEB14716.1"/>
    </source>
</evidence>
<dbReference type="EMBL" id="AAZO01003717">
    <property type="status" value="NOT_ANNOTATED_CDS"/>
    <property type="molecule type" value="Genomic_DNA"/>
</dbReference>
<dbReference type="GeneID" id="8236091"/>
<keyword evidence="12" id="KW-0407">Ion channel</keyword>
<dbReference type="EnsemblMetazoa" id="PHUM320070-RA">
    <property type="protein sequence ID" value="PHUM320070-PA"/>
    <property type="gene ID" value="PHUM320070"/>
</dbReference>
<dbReference type="RefSeq" id="XP_002427454.1">
    <property type="nucleotide sequence ID" value="XM_002427409.1"/>
</dbReference>
<gene>
    <name evidence="16" type="primary">8236091</name>
    <name evidence="15" type="ORF">Phum_PHUM320070</name>
</gene>
<sequence length="680" mass="78573">MQMSNINSILDYHEDYLLHPDLEPLVTSIILKTGNFKCLAIICDELYQDVFGSYFFHKITQATFFKILINDTEDLISPNYNTLSTIKKVRRNGCPIYIIFLANGKQVKRFLHFGDKYRDLDVRANFILLYDDRLFEPDLFYLWKKMINVVFIRKFSGGERSSSNWYELSTVPFPAPIKEVLIPRRLDIWRRGYFYSNVELFREKTSNLRSQIFRVITFQHVPSAFKMPGTLPIGYTGLEIEVLNTLSIIMNFVAEVYDVPSSEKWGWKQVNGSYSGLLGEIVSGRADIALGNLYYTPYHLGLMDLTIPYNTQCLTFLTPELLTDNSWETLLLPFRGYLWLGVFLSIITAGIAFVSLAKFHRRFGYDITQSIIYSKGKHKSRPKILYKKRKKNLMGLYQFENPINSYLYTYSMILQVSLPKLPQGWALRIFTGWWWIYCILLAVAYRASMTSILANPSPRVTIDTLEQLAESQISVGGWGEEIKLFFETSLDAAGQTISRKFEIENDIDKAVERVADGNFAYYENIFFLRHASVHKKMLILEAITKKPKEENEKKNEFQKSLHIMKDCVINMPISLGLQKNSPLKPRIDKFLQMIIEAGLVKKWLNDAMSQVLRADAGSEEEPIKAFMNLKKLYGALVTLGIGYGLSILILIIEKIIWHFTVVKSPFYDKYSNSVIKIVKT</sequence>
<evidence type="ECO:0000256" key="2">
    <source>
        <dbReference type="ARBA" id="ARBA00008685"/>
    </source>
</evidence>
<dbReference type="Pfam" id="PF00060">
    <property type="entry name" value="Lig_chan"/>
    <property type="match status" value="1"/>
</dbReference>
<name>E0VMW0_PEDHC</name>
<protein>
    <submittedName>
        <fullName evidence="15">Glutamate receptor 4, putative</fullName>
    </submittedName>
</protein>
<dbReference type="OrthoDB" id="5984008at2759"/>
<accession>E0VMW0</accession>
<proteinExistence type="inferred from homology"/>
<dbReference type="AlphaFoldDB" id="E0VMW0"/>
<evidence type="ECO:0000256" key="12">
    <source>
        <dbReference type="ARBA" id="ARBA00023303"/>
    </source>
</evidence>
<evidence type="ECO:0000313" key="17">
    <source>
        <dbReference type="Proteomes" id="UP000009046"/>
    </source>
</evidence>
<keyword evidence="5 13" id="KW-0812">Transmembrane</keyword>
<keyword evidence="6 13" id="KW-1133">Transmembrane helix</keyword>
<dbReference type="Gene3D" id="3.40.190.10">
    <property type="entry name" value="Periplasmic binding protein-like II"/>
    <property type="match status" value="1"/>
</dbReference>
<dbReference type="Pfam" id="PF10613">
    <property type="entry name" value="Lig_chan-Glu_bd"/>
    <property type="match status" value="1"/>
</dbReference>
<evidence type="ECO:0000256" key="5">
    <source>
        <dbReference type="ARBA" id="ARBA00022692"/>
    </source>
</evidence>
<dbReference type="KEGG" id="phu:Phum_PHUM320070"/>
<dbReference type="GO" id="GO:0005886">
    <property type="term" value="C:plasma membrane"/>
    <property type="evidence" value="ECO:0007669"/>
    <property type="project" value="UniProtKB-SubCell"/>
</dbReference>
<dbReference type="SMART" id="SM00918">
    <property type="entry name" value="Lig_chan-Glu_bd"/>
    <property type="match status" value="1"/>
</dbReference>
<keyword evidence="9 15" id="KW-0675">Receptor</keyword>
<dbReference type="VEuPathDB" id="VectorBase:PHUM320070"/>
<comment type="similarity">
    <text evidence="2">Belongs to the glutamate-gated ion channel (TC 1.A.10.1) family.</text>
</comment>
<reference evidence="15" key="2">
    <citation type="submission" date="2007-04" db="EMBL/GenBank/DDBJ databases">
        <title>The genome of the human body louse.</title>
        <authorList>
            <consortium name="The Human Body Louse Genome Consortium"/>
            <person name="Kirkness E."/>
            <person name="Walenz B."/>
            <person name="Hass B."/>
            <person name="Bruggner R."/>
            <person name="Strausberg R."/>
        </authorList>
    </citation>
    <scope>NUCLEOTIDE SEQUENCE</scope>
    <source>
        <strain evidence="15">USDA</strain>
    </source>
</reference>
<reference evidence="15" key="1">
    <citation type="submission" date="2007-04" db="EMBL/GenBank/DDBJ databases">
        <title>Annotation of Pediculus humanus corporis strain USDA.</title>
        <authorList>
            <person name="Kirkness E."/>
            <person name="Hannick L."/>
            <person name="Hass B."/>
            <person name="Bruggner R."/>
            <person name="Lawson D."/>
            <person name="Bidwell S."/>
            <person name="Joardar V."/>
            <person name="Caler E."/>
            <person name="Walenz B."/>
            <person name="Inman J."/>
            <person name="Schobel S."/>
            <person name="Galinsky K."/>
            <person name="Amedeo P."/>
            <person name="Strausberg R."/>
        </authorList>
    </citation>
    <scope>NUCLEOTIDE SEQUENCE</scope>
    <source>
        <strain evidence="15">USDA</strain>
    </source>
</reference>
<keyword evidence="3" id="KW-0813">Transport</keyword>
<feature type="domain" description="Ionotropic glutamate receptor L-glutamate and glycine-binding" evidence="14">
    <location>
        <begin position="224"/>
        <end position="283"/>
    </location>
</feature>
<evidence type="ECO:0000256" key="1">
    <source>
        <dbReference type="ARBA" id="ARBA00004651"/>
    </source>
</evidence>
<evidence type="ECO:0000256" key="8">
    <source>
        <dbReference type="ARBA" id="ARBA00023136"/>
    </source>
</evidence>
<reference evidence="16" key="3">
    <citation type="submission" date="2021-02" db="UniProtKB">
        <authorList>
            <consortium name="EnsemblMetazoa"/>
        </authorList>
    </citation>
    <scope>IDENTIFICATION</scope>
    <source>
        <strain evidence="16">USDA</strain>
    </source>
</reference>
<keyword evidence="17" id="KW-1185">Reference proteome</keyword>
<feature type="transmembrane region" description="Helical" evidence="13">
    <location>
        <begin position="336"/>
        <end position="357"/>
    </location>
</feature>
<dbReference type="GO" id="GO:0015276">
    <property type="term" value="F:ligand-gated monoatomic ion channel activity"/>
    <property type="evidence" value="ECO:0007669"/>
    <property type="project" value="InterPro"/>
</dbReference>
<keyword evidence="11" id="KW-1071">Ligand-gated ion channel</keyword>
<dbReference type="InterPro" id="IPR052192">
    <property type="entry name" value="Insect_Ionotropic_Sensory_Rcpt"/>
</dbReference>
<dbReference type="OMA" id="LHIMEEC"/>
<evidence type="ECO:0000256" key="9">
    <source>
        <dbReference type="ARBA" id="ARBA00023170"/>
    </source>
</evidence>
<keyword evidence="8 13" id="KW-0472">Membrane</keyword>
<dbReference type="InParanoid" id="E0VMW0"/>
<evidence type="ECO:0000256" key="11">
    <source>
        <dbReference type="ARBA" id="ARBA00023286"/>
    </source>
</evidence>
<keyword evidence="7" id="KW-0406">Ion transport</keyword>
<dbReference type="EMBL" id="DS235327">
    <property type="protein sequence ID" value="EEB14716.1"/>
    <property type="molecule type" value="Genomic_DNA"/>
</dbReference>
<dbReference type="HOGENOM" id="CLU_025826_0_0_1"/>
<feature type="transmembrane region" description="Helical" evidence="13">
    <location>
        <begin position="632"/>
        <end position="652"/>
    </location>
</feature>
<dbReference type="Gene3D" id="1.10.287.70">
    <property type="match status" value="1"/>
</dbReference>
<dbReference type="STRING" id="121224.E0VMW0"/>
<keyword evidence="10" id="KW-0325">Glycoprotein</keyword>
<organism>
    <name type="scientific">Pediculus humanus subsp. corporis</name>
    <name type="common">Body louse</name>
    <dbReference type="NCBI Taxonomy" id="121224"/>
    <lineage>
        <taxon>Eukaryota</taxon>
        <taxon>Metazoa</taxon>
        <taxon>Ecdysozoa</taxon>
        <taxon>Arthropoda</taxon>
        <taxon>Hexapoda</taxon>
        <taxon>Insecta</taxon>
        <taxon>Pterygota</taxon>
        <taxon>Neoptera</taxon>
        <taxon>Paraneoptera</taxon>
        <taxon>Psocodea</taxon>
        <taxon>Troctomorpha</taxon>
        <taxon>Phthiraptera</taxon>
        <taxon>Anoplura</taxon>
        <taxon>Pediculidae</taxon>
        <taxon>Pediculus</taxon>
    </lineage>
</organism>
<evidence type="ECO:0000256" key="10">
    <source>
        <dbReference type="ARBA" id="ARBA00023180"/>
    </source>
</evidence>
<dbReference type="FunCoup" id="E0VMW0">
    <property type="interactions" value="5"/>
</dbReference>
<dbReference type="SUPFAM" id="SSF53850">
    <property type="entry name" value="Periplasmic binding protein-like II"/>
    <property type="match status" value="1"/>
</dbReference>
<feature type="transmembrane region" description="Helical" evidence="13">
    <location>
        <begin position="425"/>
        <end position="445"/>
    </location>
</feature>
<evidence type="ECO:0000256" key="7">
    <source>
        <dbReference type="ARBA" id="ARBA00023065"/>
    </source>
</evidence>